<dbReference type="EMBL" id="RHFK02000001">
    <property type="protein sequence ID" value="TWW80656.1"/>
    <property type="molecule type" value="Genomic_DNA"/>
</dbReference>
<gene>
    <name evidence="2" type="ORF">D4764_01G0004710</name>
</gene>
<dbReference type="Proteomes" id="UP000324091">
    <property type="component" value="Chromosome 1"/>
</dbReference>
<organism evidence="2 3">
    <name type="scientific">Takifugu flavidus</name>
    <name type="common">sansaifugu</name>
    <dbReference type="NCBI Taxonomy" id="433684"/>
    <lineage>
        <taxon>Eukaryota</taxon>
        <taxon>Metazoa</taxon>
        <taxon>Chordata</taxon>
        <taxon>Craniata</taxon>
        <taxon>Vertebrata</taxon>
        <taxon>Euteleostomi</taxon>
        <taxon>Actinopterygii</taxon>
        <taxon>Neopterygii</taxon>
        <taxon>Teleostei</taxon>
        <taxon>Neoteleostei</taxon>
        <taxon>Acanthomorphata</taxon>
        <taxon>Eupercaria</taxon>
        <taxon>Tetraodontiformes</taxon>
        <taxon>Tetradontoidea</taxon>
        <taxon>Tetraodontidae</taxon>
        <taxon>Takifugu</taxon>
    </lineage>
</organism>
<protein>
    <submittedName>
        <fullName evidence="2">Uncharacterized protein</fullName>
    </submittedName>
</protein>
<evidence type="ECO:0000256" key="1">
    <source>
        <dbReference type="SAM" id="MobiDB-lite"/>
    </source>
</evidence>
<feature type="region of interest" description="Disordered" evidence="1">
    <location>
        <begin position="1"/>
        <end position="49"/>
    </location>
</feature>
<name>A0A5C6PP72_9TELE</name>
<evidence type="ECO:0000313" key="3">
    <source>
        <dbReference type="Proteomes" id="UP000324091"/>
    </source>
</evidence>
<evidence type="ECO:0000313" key="2">
    <source>
        <dbReference type="EMBL" id="TWW80656.1"/>
    </source>
</evidence>
<comment type="caution">
    <text evidence="2">The sequence shown here is derived from an EMBL/GenBank/DDBJ whole genome shotgun (WGS) entry which is preliminary data.</text>
</comment>
<proteinExistence type="predicted"/>
<sequence length="72" mass="7974">MEDHSGMLRTCRRPLPGCDLQRTRAGRSPGDESGRQLQPQSGGKAEHTNSNLEFGIIHFRSLPSPAFYICGF</sequence>
<accession>A0A5C6PP72</accession>
<dbReference type="AlphaFoldDB" id="A0A5C6PP72"/>
<keyword evidence="3" id="KW-1185">Reference proteome</keyword>
<reference evidence="2 3" key="1">
    <citation type="submission" date="2019-04" db="EMBL/GenBank/DDBJ databases">
        <title>Chromosome genome assembly for Takifugu flavidus.</title>
        <authorList>
            <person name="Xiao S."/>
        </authorList>
    </citation>
    <scope>NUCLEOTIDE SEQUENCE [LARGE SCALE GENOMIC DNA]</scope>
    <source>
        <strain evidence="2">HTHZ2018</strain>
        <tissue evidence="2">Muscle</tissue>
    </source>
</reference>